<keyword evidence="1" id="KW-1133">Transmembrane helix</keyword>
<proteinExistence type="predicted"/>
<dbReference type="WBParaSite" id="TASK_0000019601-mRNA-1">
    <property type="protein sequence ID" value="TASK_0000019601-mRNA-1"/>
    <property type="gene ID" value="TASK_0000019601"/>
</dbReference>
<keyword evidence="3" id="KW-1185">Reference proteome</keyword>
<dbReference type="OrthoDB" id="5772623at2759"/>
<gene>
    <name evidence="2" type="ORF">TASK_LOCUS197</name>
</gene>
<dbReference type="SMART" id="SM01396">
    <property type="entry name" value="BC10"/>
    <property type="match status" value="1"/>
</dbReference>
<evidence type="ECO:0000313" key="2">
    <source>
        <dbReference type="EMBL" id="VDK20422.1"/>
    </source>
</evidence>
<accession>A0A0R3VSP4</accession>
<protein>
    <submittedName>
        <fullName evidence="4">Ovule protein</fullName>
    </submittedName>
</protein>
<feature type="transmembrane region" description="Helical" evidence="1">
    <location>
        <begin position="20"/>
        <end position="38"/>
    </location>
</feature>
<dbReference type="Proteomes" id="UP000282613">
    <property type="component" value="Unassembled WGS sequence"/>
</dbReference>
<keyword evidence="1" id="KW-0812">Transmembrane</keyword>
<dbReference type="EMBL" id="UYRS01000020">
    <property type="protein sequence ID" value="VDK20422.1"/>
    <property type="molecule type" value="Genomic_DNA"/>
</dbReference>
<name>A0A0R3VSP4_TAEAS</name>
<evidence type="ECO:0000313" key="4">
    <source>
        <dbReference type="WBParaSite" id="TASK_0000019601-mRNA-1"/>
    </source>
</evidence>
<evidence type="ECO:0000313" key="3">
    <source>
        <dbReference type="Proteomes" id="UP000282613"/>
    </source>
</evidence>
<keyword evidence="1" id="KW-0472">Membrane</keyword>
<reference evidence="2 3" key="2">
    <citation type="submission" date="2018-11" db="EMBL/GenBank/DDBJ databases">
        <authorList>
            <consortium name="Pathogen Informatics"/>
        </authorList>
    </citation>
    <scope>NUCLEOTIDE SEQUENCE [LARGE SCALE GENOMIC DNA]</scope>
</reference>
<dbReference type="AlphaFoldDB" id="A0A0R3VSP4"/>
<evidence type="ECO:0000256" key="1">
    <source>
        <dbReference type="SAM" id="Phobius"/>
    </source>
</evidence>
<dbReference type="Pfam" id="PF06726">
    <property type="entry name" value="BC10"/>
    <property type="match status" value="1"/>
</dbReference>
<dbReference type="STRING" id="60517.A0A0R3VSP4"/>
<sequence>MYCLRFMFPLLVILKPDNLTFPVHHNIYVLFTFLIFLLERKLCNVCTVILLAYVLLLCINSMPSQCAPPPCFTPLSSGPPHLKECLA</sequence>
<feature type="transmembrane region" description="Helical" evidence="1">
    <location>
        <begin position="45"/>
        <end position="62"/>
    </location>
</feature>
<organism evidence="4">
    <name type="scientific">Taenia asiatica</name>
    <name type="common">Asian tapeworm</name>
    <dbReference type="NCBI Taxonomy" id="60517"/>
    <lineage>
        <taxon>Eukaryota</taxon>
        <taxon>Metazoa</taxon>
        <taxon>Spiralia</taxon>
        <taxon>Lophotrochozoa</taxon>
        <taxon>Platyhelminthes</taxon>
        <taxon>Cestoda</taxon>
        <taxon>Eucestoda</taxon>
        <taxon>Cyclophyllidea</taxon>
        <taxon>Taeniidae</taxon>
        <taxon>Taenia</taxon>
    </lineage>
</organism>
<dbReference type="InterPro" id="IPR009598">
    <property type="entry name" value="BCALP"/>
</dbReference>
<reference evidence="4" key="1">
    <citation type="submission" date="2017-02" db="UniProtKB">
        <authorList>
            <consortium name="WormBaseParasite"/>
        </authorList>
    </citation>
    <scope>IDENTIFICATION</scope>
</reference>